<keyword evidence="1 5" id="KW-0489">Methyltransferase</keyword>
<dbReference type="PANTHER" id="PTHR43464:SF19">
    <property type="entry name" value="UBIQUINONE BIOSYNTHESIS O-METHYLTRANSFERASE, MITOCHONDRIAL"/>
    <property type="match status" value="1"/>
</dbReference>
<proteinExistence type="predicted"/>
<evidence type="ECO:0000256" key="3">
    <source>
        <dbReference type="ARBA" id="ARBA00022691"/>
    </source>
</evidence>
<dbReference type="AlphaFoldDB" id="A0A3S4U387"/>
<dbReference type="CDD" id="cd02440">
    <property type="entry name" value="AdoMet_MTases"/>
    <property type="match status" value="1"/>
</dbReference>
<sequence length="207" mass="23151">MNHVPGAHPPRAYWNHNTAYHPWILGVARERRRRVVLDVGCGEGLLLERLAPYADSLSGIDPDDFALARARARLEGVPEARLYKLPFDEFNSGGVRFDLITFVATIHHMRLERALLRARNLLAPGGDLLIVGIPANRGPVESLVAGMQKPWARLGSAFHGEQADIGVVEAEPVHTLAQVRRAARTILPDAQIRRGLYYRYLLRWTAD</sequence>
<keyword evidence="5" id="KW-0830">Ubiquinone</keyword>
<evidence type="ECO:0000313" key="6">
    <source>
        <dbReference type="Proteomes" id="UP000276899"/>
    </source>
</evidence>
<protein>
    <submittedName>
        <fullName evidence="5">Bifunctional 3-demethylubiquinone-9 3-methyltransferase/ 2-octaprenyl-6-hydroxy phenol methylase</fullName>
    </submittedName>
</protein>
<evidence type="ECO:0000313" key="5">
    <source>
        <dbReference type="EMBL" id="VEG75406.1"/>
    </source>
</evidence>
<dbReference type="GO" id="GO:0008168">
    <property type="term" value="F:methyltransferase activity"/>
    <property type="evidence" value="ECO:0007669"/>
    <property type="project" value="UniProtKB-KW"/>
</dbReference>
<dbReference type="PANTHER" id="PTHR43464">
    <property type="entry name" value="METHYLTRANSFERASE"/>
    <property type="match status" value="1"/>
</dbReference>
<keyword evidence="2 5" id="KW-0808">Transferase</keyword>
<reference evidence="5 6" key="1">
    <citation type="submission" date="2018-12" db="EMBL/GenBank/DDBJ databases">
        <authorList>
            <consortium name="Pathogen Informatics"/>
        </authorList>
    </citation>
    <scope>NUCLEOTIDE SEQUENCE [LARGE SCALE GENOMIC DNA]</scope>
    <source>
        <strain evidence="5 6">NCTC11923</strain>
    </source>
</reference>
<keyword evidence="3" id="KW-0949">S-adenosyl-L-methionine</keyword>
<evidence type="ECO:0000256" key="1">
    <source>
        <dbReference type="ARBA" id="ARBA00022603"/>
    </source>
</evidence>
<name>A0A3S4U387_9ACTO</name>
<dbReference type="STRING" id="1278298.GCA_000428685_00504"/>
<dbReference type="RefSeq" id="WP_026427545.1">
    <property type="nucleotide sequence ID" value="NZ_CBCRWE010000016.1"/>
</dbReference>
<evidence type="ECO:0000259" key="4">
    <source>
        <dbReference type="Pfam" id="PF08242"/>
    </source>
</evidence>
<dbReference type="SUPFAM" id="SSF53335">
    <property type="entry name" value="S-adenosyl-L-methionine-dependent methyltransferases"/>
    <property type="match status" value="1"/>
</dbReference>
<dbReference type="KEGG" id="asla:NCTC11923_02071"/>
<dbReference type="GO" id="GO:0032259">
    <property type="term" value="P:methylation"/>
    <property type="evidence" value="ECO:0007669"/>
    <property type="project" value="UniProtKB-KW"/>
</dbReference>
<organism evidence="5 6">
    <name type="scientific">Actinomyces slackii</name>
    <dbReference type="NCBI Taxonomy" id="52774"/>
    <lineage>
        <taxon>Bacteria</taxon>
        <taxon>Bacillati</taxon>
        <taxon>Actinomycetota</taxon>
        <taxon>Actinomycetes</taxon>
        <taxon>Actinomycetales</taxon>
        <taxon>Actinomycetaceae</taxon>
        <taxon>Actinomyces</taxon>
    </lineage>
</organism>
<feature type="domain" description="Methyltransferase type 12" evidence="4">
    <location>
        <begin position="37"/>
        <end position="128"/>
    </location>
</feature>
<dbReference type="InterPro" id="IPR013217">
    <property type="entry name" value="Methyltransf_12"/>
</dbReference>
<gene>
    <name evidence="5" type="ORF">NCTC11923_02071</name>
</gene>
<accession>A0A3S4U387</accession>
<dbReference type="Gene3D" id="3.40.50.150">
    <property type="entry name" value="Vaccinia Virus protein VP39"/>
    <property type="match status" value="1"/>
</dbReference>
<dbReference type="Proteomes" id="UP000276899">
    <property type="component" value="Chromosome"/>
</dbReference>
<keyword evidence="6" id="KW-1185">Reference proteome</keyword>
<dbReference type="Pfam" id="PF08242">
    <property type="entry name" value="Methyltransf_12"/>
    <property type="match status" value="1"/>
</dbReference>
<dbReference type="InterPro" id="IPR029063">
    <property type="entry name" value="SAM-dependent_MTases_sf"/>
</dbReference>
<evidence type="ECO:0000256" key="2">
    <source>
        <dbReference type="ARBA" id="ARBA00022679"/>
    </source>
</evidence>
<dbReference type="EMBL" id="LR134363">
    <property type="protein sequence ID" value="VEG75406.1"/>
    <property type="molecule type" value="Genomic_DNA"/>
</dbReference>